<organism evidence="8 9">
    <name type="scientific">Penicillium cataractarum</name>
    <dbReference type="NCBI Taxonomy" id="2100454"/>
    <lineage>
        <taxon>Eukaryota</taxon>
        <taxon>Fungi</taxon>
        <taxon>Dikarya</taxon>
        <taxon>Ascomycota</taxon>
        <taxon>Pezizomycotina</taxon>
        <taxon>Eurotiomycetes</taxon>
        <taxon>Eurotiomycetidae</taxon>
        <taxon>Eurotiales</taxon>
        <taxon>Aspergillaceae</taxon>
        <taxon>Penicillium</taxon>
    </lineage>
</organism>
<accession>A0A9W9RA44</accession>
<dbReference type="Gene3D" id="4.10.240.10">
    <property type="entry name" value="Zn(2)-C6 fungal-type DNA-binding domain"/>
    <property type="match status" value="1"/>
</dbReference>
<evidence type="ECO:0000256" key="1">
    <source>
        <dbReference type="ARBA" id="ARBA00022723"/>
    </source>
</evidence>
<dbReference type="GeneID" id="81444788"/>
<reference evidence="8" key="1">
    <citation type="submission" date="2022-11" db="EMBL/GenBank/DDBJ databases">
        <authorList>
            <person name="Petersen C."/>
        </authorList>
    </citation>
    <scope>NUCLEOTIDE SEQUENCE</scope>
    <source>
        <strain evidence="8">IBT 29864</strain>
    </source>
</reference>
<feature type="compositionally biased region" description="Basic and acidic residues" evidence="6">
    <location>
        <begin position="130"/>
        <end position="143"/>
    </location>
</feature>
<keyword evidence="9" id="KW-1185">Reference proteome</keyword>
<dbReference type="OrthoDB" id="3364175at2759"/>
<dbReference type="InterPro" id="IPR036864">
    <property type="entry name" value="Zn2-C6_fun-type_DNA-bd_sf"/>
</dbReference>
<evidence type="ECO:0000256" key="4">
    <source>
        <dbReference type="ARBA" id="ARBA00023163"/>
    </source>
</evidence>
<feature type="region of interest" description="Disordered" evidence="6">
    <location>
        <begin position="120"/>
        <end position="156"/>
    </location>
</feature>
<evidence type="ECO:0000256" key="6">
    <source>
        <dbReference type="SAM" id="MobiDB-lite"/>
    </source>
</evidence>
<evidence type="ECO:0000256" key="3">
    <source>
        <dbReference type="ARBA" id="ARBA00023125"/>
    </source>
</evidence>
<feature type="region of interest" description="Disordered" evidence="6">
    <location>
        <begin position="614"/>
        <end position="651"/>
    </location>
</feature>
<evidence type="ECO:0000313" key="9">
    <source>
        <dbReference type="Proteomes" id="UP001147782"/>
    </source>
</evidence>
<dbReference type="InterPro" id="IPR007219">
    <property type="entry name" value="XnlR_reg_dom"/>
</dbReference>
<dbReference type="EMBL" id="JAPZBS010000010">
    <property type="protein sequence ID" value="KAJ5355484.1"/>
    <property type="molecule type" value="Genomic_DNA"/>
</dbReference>
<comment type="caution">
    <text evidence="8">The sequence shown here is derived from an EMBL/GenBank/DDBJ whole genome shotgun (WGS) entry which is preliminary data.</text>
</comment>
<dbReference type="PANTHER" id="PTHR47655">
    <property type="entry name" value="QUINIC ACID UTILIZATION ACTIVATOR"/>
    <property type="match status" value="1"/>
</dbReference>
<sequence>MGVNPTRKRVAQACQRCRQRKFKCDGQKPECSTCKQAGQTCLYESHIRKRGLPEGYVRGMELLASLSIQHIKDFEGSLLSLLLMKKEGGSYEWQDGMEELLDIWRNSKLSFELENLLPSLPNSKSQSSKRKFEGREPELDNTPRRFAGPVSAGDSDLPFPGYDQTFSGGRFVDNHALDAEVSVALDTSALSFQLHEPRIVETRLPPNLGRLISIYFTHTHCWLPIVDKGNIMRFSFQSLGEGSDSMRTESPLAIIWAIAALTTLQISNRRDSVDAPGGDEPSATLAKEYYAKARELIPPEEGPFELEHVQALLIMSLTKICQAEWSSVWMLIGKAVRIAIDLDLGSTRSNTELQSRATEVSGRYKHTFLGCFIMDTLVSCLLNRTPHLRKEDADRVSAIQEDGLDEWDLWSDPLETDPSKAHCKPIFALSTFNNLVNVCKTLNFIHVAQPCAMTTASRVLLSDELRKGQTRQPFEVIFREPNVSLPLEERMLPHHLLLRLVYLYVLSRLGSQSVGPRGHAPDPLESSENLACYTECSATLWAYFKKTDPPSLTSPCFILAASLFQSHCNNRSDLDNIFSSLMNILPQSSGQGQGSLPVTGNYCTESAKTLNTHSNNLQAPSAQPQNLNAGESQNSEPGLLPQNPTQRNEIIPDSNSVFNDFVAIDTSEWCVILLTQFEDAS</sequence>
<keyword evidence="3" id="KW-0238">DNA-binding</keyword>
<dbReference type="Pfam" id="PF04082">
    <property type="entry name" value="Fungal_trans"/>
    <property type="match status" value="1"/>
</dbReference>
<evidence type="ECO:0000256" key="2">
    <source>
        <dbReference type="ARBA" id="ARBA00023015"/>
    </source>
</evidence>
<dbReference type="GO" id="GO:0006351">
    <property type="term" value="P:DNA-templated transcription"/>
    <property type="evidence" value="ECO:0007669"/>
    <property type="project" value="InterPro"/>
</dbReference>
<dbReference type="RefSeq" id="XP_056549507.1">
    <property type="nucleotide sequence ID" value="XM_056705609.1"/>
</dbReference>
<dbReference type="GO" id="GO:0008270">
    <property type="term" value="F:zinc ion binding"/>
    <property type="evidence" value="ECO:0007669"/>
    <property type="project" value="InterPro"/>
</dbReference>
<dbReference type="PROSITE" id="PS50048">
    <property type="entry name" value="ZN2_CY6_FUNGAL_2"/>
    <property type="match status" value="1"/>
</dbReference>
<dbReference type="InterPro" id="IPR001138">
    <property type="entry name" value="Zn2Cys6_DnaBD"/>
</dbReference>
<dbReference type="CDD" id="cd12148">
    <property type="entry name" value="fungal_TF_MHR"/>
    <property type="match status" value="1"/>
</dbReference>
<dbReference type="SUPFAM" id="SSF57701">
    <property type="entry name" value="Zn2/Cys6 DNA-binding domain"/>
    <property type="match status" value="1"/>
</dbReference>
<dbReference type="GO" id="GO:0003677">
    <property type="term" value="F:DNA binding"/>
    <property type="evidence" value="ECO:0007669"/>
    <property type="project" value="UniProtKB-KW"/>
</dbReference>
<evidence type="ECO:0000313" key="8">
    <source>
        <dbReference type="EMBL" id="KAJ5355484.1"/>
    </source>
</evidence>
<keyword evidence="1" id="KW-0479">Metal-binding</keyword>
<name>A0A9W9RA44_9EURO</name>
<feature type="domain" description="Zn(2)-C6 fungal-type" evidence="7">
    <location>
        <begin position="13"/>
        <end position="43"/>
    </location>
</feature>
<dbReference type="PROSITE" id="PS00463">
    <property type="entry name" value="ZN2_CY6_FUNGAL_1"/>
    <property type="match status" value="1"/>
</dbReference>
<keyword evidence="4" id="KW-0804">Transcription</keyword>
<dbReference type="SMART" id="SM00906">
    <property type="entry name" value="Fungal_trans"/>
    <property type="match status" value="1"/>
</dbReference>
<evidence type="ECO:0000256" key="5">
    <source>
        <dbReference type="ARBA" id="ARBA00023242"/>
    </source>
</evidence>
<dbReference type="GO" id="GO:0000981">
    <property type="term" value="F:DNA-binding transcription factor activity, RNA polymerase II-specific"/>
    <property type="evidence" value="ECO:0007669"/>
    <property type="project" value="InterPro"/>
</dbReference>
<dbReference type="CDD" id="cd00067">
    <property type="entry name" value="GAL4"/>
    <property type="match status" value="1"/>
</dbReference>
<dbReference type="SMART" id="SM00066">
    <property type="entry name" value="GAL4"/>
    <property type="match status" value="1"/>
</dbReference>
<dbReference type="Pfam" id="PF00172">
    <property type="entry name" value="Zn_clus"/>
    <property type="match status" value="1"/>
</dbReference>
<dbReference type="InterPro" id="IPR052783">
    <property type="entry name" value="Metabolic/Drug-Res_Regulator"/>
</dbReference>
<dbReference type="Proteomes" id="UP001147782">
    <property type="component" value="Unassembled WGS sequence"/>
</dbReference>
<keyword evidence="2" id="KW-0805">Transcription regulation</keyword>
<protein>
    <submittedName>
        <fullName evidence="8">Fungal-specific transcription factor domain-containing protein</fullName>
    </submittedName>
</protein>
<evidence type="ECO:0000259" key="7">
    <source>
        <dbReference type="PROSITE" id="PS50048"/>
    </source>
</evidence>
<reference evidence="8" key="2">
    <citation type="journal article" date="2023" name="IMA Fungus">
        <title>Comparative genomic study of the Penicillium genus elucidates a diverse pangenome and 15 lateral gene transfer events.</title>
        <authorList>
            <person name="Petersen C."/>
            <person name="Sorensen T."/>
            <person name="Nielsen M.R."/>
            <person name="Sondergaard T.E."/>
            <person name="Sorensen J.L."/>
            <person name="Fitzpatrick D.A."/>
            <person name="Frisvad J.C."/>
            <person name="Nielsen K.L."/>
        </authorList>
    </citation>
    <scope>NUCLEOTIDE SEQUENCE</scope>
    <source>
        <strain evidence="8">IBT 29864</strain>
    </source>
</reference>
<dbReference type="AlphaFoldDB" id="A0A9W9RA44"/>
<dbReference type="GO" id="GO:0045944">
    <property type="term" value="P:positive regulation of transcription by RNA polymerase II"/>
    <property type="evidence" value="ECO:0007669"/>
    <property type="project" value="TreeGrafter"/>
</dbReference>
<dbReference type="PANTHER" id="PTHR47655:SF2">
    <property type="entry name" value="QUINIC ACID UTILIZATION ACTIVATOR"/>
    <property type="match status" value="1"/>
</dbReference>
<gene>
    <name evidence="8" type="ORF">N7496_012696</name>
</gene>
<proteinExistence type="predicted"/>
<keyword evidence="5" id="KW-0539">Nucleus</keyword>